<dbReference type="EMBL" id="JADCNM010000007">
    <property type="protein sequence ID" value="KAG0474865.1"/>
    <property type="molecule type" value="Genomic_DNA"/>
</dbReference>
<reference evidence="1 2" key="1">
    <citation type="journal article" date="2020" name="Nat. Food">
        <title>A phased Vanilla planifolia genome enables genetic improvement of flavour and production.</title>
        <authorList>
            <person name="Hasing T."/>
            <person name="Tang H."/>
            <person name="Brym M."/>
            <person name="Khazi F."/>
            <person name="Huang T."/>
            <person name="Chambers A.H."/>
        </authorList>
    </citation>
    <scope>NUCLEOTIDE SEQUENCE [LARGE SCALE GENOMIC DNA]</scope>
    <source>
        <tissue evidence="1">Leaf</tissue>
    </source>
</reference>
<organism evidence="1 2">
    <name type="scientific">Vanilla planifolia</name>
    <name type="common">Vanilla</name>
    <dbReference type="NCBI Taxonomy" id="51239"/>
    <lineage>
        <taxon>Eukaryota</taxon>
        <taxon>Viridiplantae</taxon>
        <taxon>Streptophyta</taxon>
        <taxon>Embryophyta</taxon>
        <taxon>Tracheophyta</taxon>
        <taxon>Spermatophyta</taxon>
        <taxon>Magnoliopsida</taxon>
        <taxon>Liliopsida</taxon>
        <taxon>Asparagales</taxon>
        <taxon>Orchidaceae</taxon>
        <taxon>Vanilloideae</taxon>
        <taxon>Vanilleae</taxon>
        <taxon>Vanilla</taxon>
    </lineage>
</organism>
<dbReference type="OrthoDB" id="10313319at2759"/>
<evidence type="ECO:0000313" key="2">
    <source>
        <dbReference type="Proteomes" id="UP000639772"/>
    </source>
</evidence>
<accession>A0A835UWC0</accession>
<proteinExistence type="predicted"/>
<name>A0A835UWC0_VANPL</name>
<protein>
    <submittedName>
        <fullName evidence="1">Uncharacterized protein</fullName>
    </submittedName>
</protein>
<dbReference type="Proteomes" id="UP000639772">
    <property type="component" value="Chromosome 7"/>
</dbReference>
<sequence>MDISAAFTPGGTSSSSKTTLCGKPALFLNTIVSPAETVSSLGTKASVPSFPPRSTSAANALLESTNVAAKAAAEETMPRFLREAFGLVDVVDLAEEAEKRAIARAARGEGDTLIPEKEGTATAVERLTMAILVVWVGSDCWFTGNGWQSAMEDGKWMGKKRRGTRRAYLGRLLPLVWSGCCLLTW</sequence>
<evidence type="ECO:0000313" key="1">
    <source>
        <dbReference type="EMBL" id="KAG0474865.1"/>
    </source>
</evidence>
<dbReference type="AlphaFoldDB" id="A0A835UWC0"/>
<comment type="caution">
    <text evidence="1">The sequence shown here is derived from an EMBL/GenBank/DDBJ whole genome shotgun (WGS) entry which is preliminary data.</text>
</comment>
<gene>
    <name evidence="1" type="ORF">HPP92_014551</name>
</gene>